<dbReference type="Proteomes" id="UP000306319">
    <property type="component" value="Unassembled WGS sequence"/>
</dbReference>
<protein>
    <submittedName>
        <fullName evidence="1">Uncharacterized protein</fullName>
    </submittedName>
</protein>
<proteinExistence type="predicted"/>
<keyword evidence="2" id="KW-1185">Reference proteome</keyword>
<comment type="caution">
    <text evidence="1">The sequence shown here is derived from an EMBL/GenBank/DDBJ whole genome shotgun (WGS) entry which is preliminary data.</text>
</comment>
<evidence type="ECO:0000313" key="2">
    <source>
        <dbReference type="Proteomes" id="UP000306319"/>
    </source>
</evidence>
<reference evidence="1" key="1">
    <citation type="submission" date="2019-04" db="EMBL/GenBank/DDBJ databases">
        <title>Microbes associate with the intestines of laboratory mice.</title>
        <authorList>
            <person name="Navarre W."/>
            <person name="Wong E."/>
            <person name="Huang K."/>
            <person name="Tropini C."/>
            <person name="Ng K."/>
            <person name="Yu B."/>
        </authorList>
    </citation>
    <scope>NUCLEOTIDE SEQUENCE</scope>
    <source>
        <strain evidence="1">NM04_E33</strain>
    </source>
</reference>
<evidence type="ECO:0000313" key="1">
    <source>
        <dbReference type="EMBL" id="TGY79509.1"/>
    </source>
</evidence>
<dbReference type="EMBL" id="SRYB01000006">
    <property type="protein sequence ID" value="TGY79509.1"/>
    <property type="molecule type" value="Genomic_DNA"/>
</dbReference>
<accession>A0AC61RHM4</accession>
<organism evidence="1 2">
    <name type="scientific">Lepagella muris</name>
    <dbReference type="NCBI Taxonomy" id="3032870"/>
    <lineage>
        <taxon>Bacteria</taxon>
        <taxon>Pseudomonadati</taxon>
        <taxon>Bacteroidota</taxon>
        <taxon>Bacteroidia</taxon>
        <taxon>Bacteroidales</taxon>
        <taxon>Muribaculaceae</taxon>
        <taxon>Lepagella</taxon>
    </lineage>
</organism>
<sequence length="661" mass="75031">MKTGGKRDLIYLLWALVATGVLVSCASIGNPSGGPRDEDPPIFVKGNPAPGALNVKKQKVELEFDELVNVKDAFSKVVVSPVSKSVPRVSSQGRKVIVQFTDTLVPNTTYTIDFADAIEDNNENNKLQGFTYSFSTGDVLDTLQISGMVLSADALEPQQGMLVGVYSNLADSAFSTLPFERVTKTDDRGRFSVQGLAPGEYRIFALADVDNDYKRANPEEAMAFYDVTLSPTSERVNAVDTVFNLLTGEVDTVLNRERTRFLPNDILLRSFESDYKSQFLQKYERVDSTRLQFIFNAPSDVLPKIEPVNIEGYKDWWVLERSAKNDTLTYWITPPGLVAVDSLRIATTYLRTDSAQNLTEATDTLRFYTQRPKAVKKKEKKKKNEEETDTLPPVIPPLGLRMVTSSTQEVYMPLLMEFDTPITRLDTAAFHLDMKVDTVWTPITSGWKPERSDTLNPRLFRISYPWEYATEYRLMIDTLAATGIYGLHTNPTEHKFKTKSEEDYCALTFNITNFTDTVPAFVELVNGSDAVVRREPVVNGSVTFRYLAPGKYYARIFEDNNGNGIYDTGDYTEGRQPDVAYYYPKLINLKKNWEKSESWNVFETAVDMMKPEAIKKNKPAADKRNRNKKNEKNNEEEEDEDYFDPTRNPFDPNDKGRRRSY</sequence>
<gene>
    <name evidence="1" type="ORF">E5331_05715</name>
</gene>
<name>A0AC61RHM4_9BACT</name>